<dbReference type="RefSeq" id="WP_155699598.1">
    <property type="nucleotide sequence ID" value="NZ_CP034235.1"/>
</dbReference>
<dbReference type="OrthoDB" id="149040at2"/>
<dbReference type="GO" id="GO:0043565">
    <property type="term" value="F:sequence-specific DNA binding"/>
    <property type="evidence" value="ECO:0007669"/>
    <property type="project" value="InterPro"/>
</dbReference>
<keyword evidence="6" id="KW-1185">Reference proteome</keyword>
<proteinExistence type="predicted"/>
<dbReference type="PROSITE" id="PS00041">
    <property type="entry name" value="HTH_ARAC_FAMILY_1"/>
    <property type="match status" value="1"/>
</dbReference>
<dbReference type="InterPro" id="IPR018060">
    <property type="entry name" value="HTH_AraC"/>
</dbReference>
<dbReference type="Gene3D" id="1.10.10.60">
    <property type="entry name" value="Homeodomain-like"/>
    <property type="match status" value="2"/>
</dbReference>
<dbReference type="Gene3D" id="2.60.120.10">
    <property type="entry name" value="Jelly Rolls"/>
    <property type="match status" value="1"/>
</dbReference>
<organism evidence="5 6">
    <name type="scientific">Paenibacillus psychroresistens</name>
    <dbReference type="NCBI Taxonomy" id="1778678"/>
    <lineage>
        <taxon>Bacteria</taxon>
        <taxon>Bacillati</taxon>
        <taxon>Bacillota</taxon>
        <taxon>Bacilli</taxon>
        <taxon>Bacillales</taxon>
        <taxon>Paenibacillaceae</taxon>
        <taxon>Paenibacillus</taxon>
    </lineage>
</organism>
<dbReference type="KEGG" id="ppsc:EHS13_06665"/>
<evidence type="ECO:0000313" key="6">
    <source>
        <dbReference type="Proteomes" id="UP000426246"/>
    </source>
</evidence>
<dbReference type="InterPro" id="IPR003313">
    <property type="entry name" value="AraC-bd"/>
</dbReference>
<dbReference type="Proteomes" id="UP000426246">
    <property type="component" value="Chromosome"/>
</dbReference>
<accession>A0A6B8RDS2</accession>
<protein>
    <submittedName>
        <fullName evidence="5">AraC family transcriptional regulator</fullName>
    </submittedName>
</protein>
<dbReference type="SUPFAM" id="SSF46689">
    <property type="entry name" value="Homeodomain-like"/>
    <property type="match status" value="2"/>
</dbReference>
<dbReference type="PANTHER" id="PTHR43280">
    <property type="entry name" value="ARAC-FAMILY TRANSCRIPTIONAL REGULATOR"/>
    <property type="match status" value="1"/>
</dbReference>
<feature type="domain" description="HTH araC/xylS-type" evidence="4">
    <location>
        <begin position="191"/>
        <end position="289"/>
    </location>
</feature>
<reference evidence="6" key="1">
    <citation type="submission" date="2018-11" db="EMBL/GenBank/DDBJ databases">
        <title>Complete genome sequence of Paenibacillus sp. ML311-T8.</title>
        <authorList>
            <person name="Nam Y.-D."/>
            <person name="Kang J."/>
            <person name="Chung W.-H."/>
            <person name="Park Y.S."/>
        </authorList>
    </citation>
    <scope>NUCLEOTIDE SEQUENCE [LARGE SCALE GENOMIC DNA]</scope>
    <source>
        <strain evidence="6">ML311-T8</strain>
    </source>
</reference>
<keyword evidence="3" id="KW-0804">Transcription</keyword>
<dbReference type="Pfam" id="PF02311">
    <property type="entry name" value="AraC_binding"/>
    <property type="match status" value="1"/>
</dbReference>
<dbReference type="SMART" id="SM00342">
    <property type="entry name" value="HTH_ARAC"/>
    <property type="match status" value="1"/>
</dbReference>
<dbReference type="PANTHER" id="PTHR43280:SF28">
    <property type="entry name" value="HTH-TYPE TRANSCRIPTIONAL ACTIVATOR RHAS"/>
    <property type="match status" value="1"/>
</dbReference>
<evidence type="ECO:0000256" key="1">
    <source>
        <dbReference type="ARBA" id="ARBA00023015"/>
    </source>
</evidence>
<evidence type="ECO:0000259" key="4">
    <source>
        <dbReference type="PROSITE" id="PS01124"/>
    </source>
</evidence>
<dbReference type="InterPro" id="IPR018062">
    <property type="entry name" value="HTH_AraC-typ_CS"/>
</dbReference>
<evidence type="ECO:0000256" key="2">
    <source>
        <dbReference type="ARBA" id="ARBA00023125"/>
    </source>
</evidence>
<dbReference type="InterPro" id="IPR037923">
    <property type="entry name" value="HTH-like"/>
</dbReference>
<dbReference type="AlphaFoldDB" id="A0A6B8RDS2"/>
<gene>
    <name evidence="5" type="ORF">EHS13_06665</name>
</gene>
<keyword evidence="1" id="KW-0805">Transcription regulation</keyword>
<dbReference type="InterPro" id="IPR009057">
    <property type="entry name" value="Homeodomain-like_sf"/>
</dbReference>
<evidence type="ECO:0000313" key="5">
    <source>
        <dbReference type="EMBL" id="QGQ94591.1"/>
    </source>
</evidence>
<sequence length="299" mass="34823">MAIKSDYKKMTRILNETAIALKGEELGFKVHYWGAMPEHYDNPLHRHSFFEVCYVLEGNGFYYESNDEYPLTPGTLFCSRPGQWHQIKSLEGLALFYVAFELNEAHSNEAVMNRYLQLTHTNKIVVSTADDTIAAQTWRMLLTLCKQERSMTKEMIRSLAYALLISFYSEFSKVLESDEMAEHQQVSAYLQRAKLFIEDNLTSALSLHLLSNYLHITERHLSRIFSEKLGQTFSHYVQEKRVQKSMELLLETDWSISRIAEETGFESVHYYTRVFTRKIGVPPGQFRKTQLSEAPFNLK</sequence>
<dbReference type="Pfam" id="PF12833">
    <property type="entry name" value="HTH_18"/>
    <property type="match status" value="1"/>
</dbReference>
<dbReference type="EMBL" id="CP034235">
    <property type="protein sequence ID" value="QGQ94591.1"/>
    <property type="molecule type" value="Genomic_DNA"/>
</dbReference>
<keyword evidence="2" id="KW-0238">DNA-binding</keyword>
<name>A0A6B8RDS2_9BACL</name>
<dbReference type="GO" id="GO:0003700">
    <property type="term" value="F:DNA-binding transcription factor activity"/>
    <property type="evidence" value="ECO:0007669"/>
    <property type="project" value="InterPro"/>
</dbReference>
<dbReference type="InterPro" id="IPR014710">
    <property type="entry name" value="RmlC-like_jellyroll"/>
</dbReference>
<evidence type="ECO:0000256" key="3">
    <source>
        <dbReference type="ARBA" id="ARBA00023163"/>
    </source>
</evidence>
<dbReference type="SUPFAM" id="SSF51215">
    <property type="entry name" value="Regulatory protein AraC"/>
    <property type="match status" value="1"/>
</dbReference>
<dbReference type="PROSITE" id="PS01124">
    <property type="entry name" value="HTH_ARAC_FAMILY_2"/>
    <property type="match status" value="1"/>
</dbReference>